<evidence type="ECO:0000313" key="10">
    <source>
        <dbReference type="Proteomes" id="UP000250572"/>
    </source>
</evidence>
<dbReference type="FunFam" id="3.90.215.10:FF:000001">
    <property type="entry name" value="Tenascin isoform 1"/>
    <property type="match status" value="1"/>
</dbReference>
<dbReference type="PANTHER" id="PTHR47221:SF6">
    <property type="entry name" value="FIBRINOGEN ALPHA CHAIN"/>
    <property type="match status" value="1"/>
</dbReference>
<dbReference type="STRING" id="33528.ENSGAFP00000015789"/>
<keyword evidence="10" id="KW-1185">Reference proteome</keyword>
<organism evidence="9 10">
    <name type="scientific">Gambusia affinis</name>
    <name type="common">Western mosquitofish</name>
    <name type="synonym">Heterandria affinis</name>
    <dbReference type="NCBI Taxonomy" id="33528"/>
    <lineage>
        <taxon>Eukaryota</taxon>
        <taxon>Metazoa</taxon>
        <taxon>Chordata</taxon>
        <taxon>Craniata</taxon>
        <taxon>Vertebrata</taxon>
        <taxon>Euteleostomi</taxon>
        <taxon>Actinopterygii</taxon>
        <taxon>Neopterygii</taxon>
        <taxon>Teleostei</taxon>
        <taxon>Neoteleostei</taxon>
        <taxon>Acanthomorphata</taxon>
        <taxon>Ovalentaria</taxon>
        <taxon>Atherinomorphae</taxon>
        <taxon>Cyprinodontiformes</taxon>
        <taxon>Poeciliidae</taxon>
        <taxon>Poeciliinae</taxon>
        <taxon>Gambusia</taxon>
    </lineage>
</organism>
<evidence type="ECO:0000256" key="4">
    <source>
        <dbReference type="ARBA" id="ARBA00023054"/>
    </source>
</evidence>
<accession>A0A315W482</accession>
<dbReference type="InterPro" id="IPR036056">
    <property type="entry name" value="Fibrinogen-like_C"/>
</dbReference>
<protein>
    <recommendedName>
        <fullName evidence="8">Fibrinogen C-terminal domain-containing protein</fullName>
    </recommendedName>
</protein>
<keyword evidence="3" id="KW-0732">Signal</keyword>
<evidence type="ECO:0000256" key="3">
    <source>
        <dbReference type="ARBA" id="ARBA00022729"/>
    </source>
</evidence>
<evidence type="ECO:0000256" key="5">
    <source>
        <dbReference type="ARBA" id="ARBA00023157"/>
    </source>
</evidence>
<dbReference type="AlphaFoldDB" id="A0A315W482"/>
<name>A0A315W482_GAMAF</name>
<dbReference type="InterPro" id="IPR014716">
    <property type="entry name" value="Fibrinogen_a/b/g_C_1"/>
</dbReference>
<comment type="subcellular location">
    <subcellularLocation>
        <location evidence="1">Secreted</location>
    </subcellularLocation>
</comment>
<dbReference type="PANTHER" id="PTHR47221">
    <property type="entry name" value="FIBRINOGEN ALPHA CHAIN"/>
    <property type="match status" value="1"/>
</dbReference>
<keyword evidence="4" id="KW-0175">Coiled coil</keyword>
<feature type="region of interest" description="Disordered" evidence="7">
    <location>
        <begin position="443"/>
        <end position="469"/>
    </location>
</feature>
<evidence type="ECO:0000313" key="9">
    <source>
        <dbReference type="EMBL" id="PWA26588.1"/>
    </source>
</evidence>
<evidence type="ECO:0000256" key="2">
    <source>
        <dbReference type="ARBA" id="ARBA00022525"/>
    </source>
</evidence>
<dbReference type="GO" id="GO:0005576">
    <property type="term" value="C:extracellular region"/>
    <property type="evidence" value="ECO:0007669"/>
    <property type="project" value="UniProtKB-SubCell"/>
</dbReference>
<evidence type="ECO:0000256" key="6">
    <source>
        <dbReference type="ARBA" id="ARBA00023180"/>
    </source>
</evidence>
<evidence type="ECO:0000256" key="1">
    <source>
        <dbReference type="ARBA" id="ARBA00004613"/>
    </source>
</evidence>
<feature type="compositionally biased region" description="Basic and acidic residues" evidence="7">
    <location>
        <begin position="448"/>
        <end position="466"/>
    </location>
</feature>
<proteinExistence type="predicted"/>
<keyword evidence="6" id="KW-0325">Glycoprotein</keyword>
<dbReference type="SUPFAM" id="SSF56496">
    <property type="entry name" value="Fibrinogen C-terminal domain-like"/>
    <property type="match status" value="1"/>
</dbReference>
<dbReference type="InterPro" id="IPR002181">
    <property type="entry name" value="Fibrinogen_a/b/g_C_dom"/>
</dbReference>
<dbReference type="SMART" id="SM00186">
    <property type="entry name" value="FBG"/>
    <property type="match status" value="1"/>
</dbReference>
<dbReference type="Proteomes" id="UP000250572">
    <property type="component" value="Unassembled WGS sequence"/>
</dbReference>
<feature type="domain" description="Fibrinogen C-terminal" evidence="8">
    <location>
        <begin position="513"/>
        <end position="734"/>
    </location>
</feature>
<reference evidence="9 10" key="1">
    <citation type="journal article" date="2018" name="G3 (Bethesda)">
        <title>A High-Quality Reference Genome for the Invasive Mosquitofish Gambusia affinis Using a Chicago Library.</title>
        <authorList>
            <person name="Hoffberg S.L."/>
            <person name="Troendle N.J."/>
            <person name="Glenn T.C."/>
            <person name="Mahmud O."/>
            <person name="Louha S."/>
            <person name="Chalopin D."/>
            <person name="Bennetzen J.L."/>
            <person name="Mauricio R."/>
        </authorList>
    </citation>
    <scope>NUCLEOTIDE SEQUENCE [LARGE SCALE GENOMIC DNA]</scope>
    <source>
        <strain evidence="9">NE01/NJP1002.9</strain>
        <tissue evidence="9">Muscle</tissue>
    </source>
</reference>
<evidence type="ECO:0000259" key="8">
    <source>
        <dbReference type="PROSITE" id="PS51406"/>
    </source>
</evidence>
<dbReference type="EMBL" id="NHOQ01001156">
    <property type="protein sequence ID" value="PWA26588.1"/>
    <property type="molecule type" value="Genomic_DNA"/>
</dbReference>
<gene>
    <name evidence="9" type="ORF">CCH79_00000937</name>
</gene>
<comment type="caution">
    <text evidence="9">The sequence shown here is derived from an EMBL/GenBank/DDBJ whole genome shotgun (WGS) entry which is preliminary data.</text>
</comment>
<keyword evidence="5" id="KW-1015">Disulfide bond</keyword>
<sequence length="799" mass="89163">MQDRKRGEQSLRPKKKRRMYQGLLVVRKTKLASSSGGMRQNSTSRTARALPGNCVSEWLEEELGPGAGSSLRALLSEHRHWETTAGRQTGSNGKRTNLNMFKNKKIIARTDEHVIFRGLEIVPEYERGFRSPLFCAGQNNGATPIVPNSLPSWTMFRGESESAVMATPQQPKNRGKQWIHFNYGHPSVCSLKSPRENDPWTTHPEEKLQSLVAVKAVAEGDEDGCVGGPHSRPGWAGWAKRVLYFYQAPWPDPAHYHQGSEGPRRPGWEGWREGGFRNFDEEHQSCASLSCLLQSVIEGEPLTWLELRRLQRKRLDVPDSALLRLCCFASMARVGVVAQILRSDGDPFHTPPGPLEARAVPRLSTCRETRPFLRTGPALQGGRPVRLGVCHVAQRTNFVLHPRSDAACGRGCGFLEMPRTLLREHSNLGLEVGAVLRVQHGVPQTGHEPLKGEAAMRRSDPPEAAEHSAGQLPGVCALPSTLYLRDVNIPPSVVVQNLLPALLLLLVPLLSSSAAFFLPLDCSDIYKQDTTRPSGVYTIYPIGPLSGVQVFCDMTSLGGQWTVFQRRMDGSVNFYRPWAYYKLGFGNVAGEYWLGLGNLFLLSQKKKFELLVIMEDFEGHTVYARYRWFGVGPESLGYPLRVSGFIDGGAGDSLSYHNGHKFSTFDIDLDSYLLNCAKLFLGGFWYNNCHRTNPNGVYRWGADDAINSVGVEWSTWKGHNYSLKAISFMMRPAHKFMFVPSPDPPANLTLYPPLTLLLLLLFLLSQPRVRADHRSGSDSSASTRLRSRHCFLWAGQSRC</sequence>
<dbReference type="Gene3D" id="3.90.215.10">
    <property type="entry name" value="Gamma Fibrinogen, chain A, domain 1"/>
    <property type="match status" value="1"/>
</dbReference>
<dbReference type="GO" id="GO:0007596">
    <property type="term" value="P:blood coagulation"/>
    <property type="evidence" value="ECO:0007669"/>
    <property type="project" value="InterPro"/>
</dbReference>
<keyword evidence="2" id="KW-0964">Secreted</keyword>
<evidence type="ECO:0000256" key="7">
    <source>
        <dbReference type="SAM" id="MobiDB-lite"/>
    </source>
</evidence>
<dbReference type="PROSITE" id="PS51406">
    <property type="entry name" value="FIBRINOGEN_C_2"/>
    <property type="match status" value="1"/>
</dbReference>
<dbReference type="NCBIfam" id="NF040941">
    <property type="entry name" value="GGGWT_bact"/>
    <property type="match status" value="1"/>
</dbReference>
<dbReference type="Pfam" id="PF00147">
    <property type="entry name" value="Fibrinogen_C"/>
    <property type="match status" value="1"/>
</dbReference>
<dbReference type="CDD" id="cd00087">
    <property type="entry name" value="FReD"/>
    <property type="match status" value="1"/>
</dbReference>
<dbReference type="InterPro" id="IPR037579">
    <property type="entry name" value="FIB_ANG-like"/>
</dbReference>